<dbReference type="Pfam" id="PF13581">
    <property type="entry name" value="HATPase_c_2"/>
    <property type="match status" value="1"/>
</dbReference>
<keyword evidence="1" id="KW-0808">Transferase</keyword>
<dbReference type="Gene3D" id="3.30.565.10">
    <property type="entry name" value="Histidine kinase-like ATPase, C-terminal domain"/>
    <property type="match status" value="1"/>
</dbReference>
<feature type="domain" description="Histidine kinase/HSP90-like ATPase" evidence="2">
    <location>
        <begin position="75"/>
        <end position="158"/>
    </location>
</feature>
<name>A0A4P6Q4U3_9ACTN</name>
<reference evidence="3 4" key="1">
    <citation type="submission" date="2019-02" db="EMBL/GenBank/DDBJ databases">
        <authorList>
            <person name="Khodamoradi S."/>
            <person name="Hahnke R.L."/>
            <person name="Kaempfer P."/>
            <person name="Schumann P."/>
            <person name="Rohde M."/>
            <person name="Steinert M."/>
            <person name="Luzhetskyy A."/>
            <person name="Wink J."/>
            <person name="Ruckert C."/>
        </authorList>
    </citation>
    <scope>NUCLEOTIDE SEQUENCE [LARGE SCALE GENOMIC DNA]</scope>
    <source>
        <strain evidence="3 4">M2</strain>
    </source>
</reference>
<accession>A0A4P6Q4U3</accession>
<dbReference type="OrthoDB" id="3423431at2"/>
<sequence length="186" mass="20986">MSALTAVPPLPEVTVPLGLLIPNGYEYYFNRRPDRPHFTRRAFQFRSEAVHLPLVHAFLDTCAAAQSDEYRHLFDLLGTELVANAIKHTRSGLPGETYTLRADRSATGLTLTCRDNGSLTDRRHDYRYRSYLAAARLGERIDHETGRGLALVDSLSSAWGDSGRPSYRQVWFRLDYDLTGSAWPDA</sequence>
<dbReference type="SUPFAM" id="SSF55874">
    <property type="entry name" value="ATPase domain of HSP90 chaperone/DNA topoisomerase II/histidine kinase"/>
    <property type="match status" value="1"/>
</dbReference>
<dbReference type="KEGG" id="strr:EKD16_11020"/>
<keyword evidence="1" id="KW-0418">Kinase</keyword>
<keyword evidence="1" id="KW-0723">Serine/threonine-protein kinase</keyword>
<evidence type="ECO:0000256" key="1">
    <source>
        <dbReference type="ARBA" id="ARBA00022527"/>
    </source>
</evidence>
<proteinExistence type="predicted"/>
<protein>
    <recommendedName>
        <fullName evidence="2">Histidine kinase/HSP90-like ATPase domain-containing protein</fullName>
    </recommendedName>
</protein>
<dbReference type="Proteomes" id="UP000292235">
    <property type="component" value="Chromosome"/>
</dbReference>
<dbReference type="PANTHER" id="PTHR35526:SF3">
    <property type="entry name" value="ANTI-SIGMA-F FACTOR RSBW"/>
    <property type="match status" value="1"/>
</dbReference>
<dbReference type="EMBL" id="CP036455">
    <property type="protein sequence ID" value="QBI53989.1"/>
    <property type="molecule type" value="Genomic_DNA"/>
</dbReference>
<evidence type="ECO:0000259" key="2">
    <source>
        <dbReference type="Pfam" id="PF13581"/>
    </source>
</evidence>
<evidence type="ECO:0000313" key="3">
    <source>
        <dbReference type="EMBL" id="QBI53989.1"/>
    </source>
</evidence>
<dbReference type="RefSeq" id="WP_131098255.1">
    <property type="nucleotide sequence ID" value="NZ_CP036455.1"/>
</dbReference>
<dbReference type="AlphaFoldDB" id="A0A4P6Q4U3"/>
<dbReference type="InterPro" id="IPR050267">
    <property type="entry name" value="Anti-sigma-factor_SerPK"/>
</dbReference>
<dbReference type="InterPro" id="IPR003594">
    <property type="entry name" value="HATPase_dom"/>
</dbReference>
<dbReference type="InterPro" id="IPR036890">
    <property type="entry name" value="HATPase_C_sf"/>
</dbReference>
<gene>
    <name evidence="3" type="ORF">EKD16_11020</name>
</gene>
<dbReference type="GO" id="GO:0004674">
    <property type="term" value="F:protein serine/threonine kinase activity"/>
    <property type="evidence" value="ECO:0007669"/>
    <property type="project" value="UniProtKB-KW"/>
</dbReference>
<evidence type="ECO:0000313" key="4">
    <source>
        <dbReference type="Proteomes" id="UP000292235"/>
    </source>
</evidence>
<keyword evidence="4" id="KW-1185">Reference proteome</keyword>
<dbReference type="PANTHER" id="PTHR35526">
    <property type="entry name" value="ANTI-SIGMA-F FACTOR RSBW-RELATED"/>
    <property type="match status" value="1"/>
</dbReference>
<organism evidence="3 4">
    <name type="scientific">Streptomonospora litoralis</name>
    <dbReference type="NCBI Taxonomy" id="2498135"/>
    <lineage>
        <taxon>Bacteria</taxon>
        <taxon>Bacillati</taxon>
        <taxon>Actinomycetota</taxon>
        <taxon>Actinomycetes</taxon>
        <taxon>Streptosporangiales</taxon>
        <taxon>Nocardiopsidaceae</taxon>
        <taxon>Streptomonospora</taxon>
    </lineage>
</organism>
<dbReference type="CDD" id="cd16936">
    <property type="entry name" value="HATPase_RsbW-like"/>
    <property type="match status" value="1"/>
</dbReference>